<dbReference type="RefSeq" id="XP_026756496.2">
    <property type="nucleotide sequence ID" value="XM_026900695.3"/>
</dbReference>
<dbReference type="GeneID" id="113516293"/>
<name>A0A6J1WN52_GALME</name>
<evidence type="ECO:0000256" key="1">
    <source>
        <dbReference type="SAM" id="Coils"/>
    </source>
</evidence>
<feature type="coiled-coil region" evidence="1">
    <location>
        <begin position="258"/>
        <end position="292"/>
    </location>
</feature>
<evidence type="ECO:0000259" key="3">
    <source>
        <dbReference type="Pfam" id="PF14846"/>
    </source>
</evidence>
<gene>
    <name evidence="5" type="primary">LOC113516293</name>
</gene>
<feature type="compositionally biased region" description="Basic and acidic residues" evidence="2">
    <location>
        <begin position="133"/>
        <end position="142"/>
    </location>
</feature>
<feature type="region of interest" description="Disordered" evidence="2">
    <location>
        <begin position="518"/>
        <end position="543"/>
    </location>
</feature>
<evidence type="ECO:0000313" key="5">
    <source>
        <dbReference type="RefSeq" id="XP_026756496.2"/>
    </source>
</evidence>
<dbReference type="KEGG" id="gmw:113516293"/>
<feature type="compositionally biased region" description="Polar residues" evidence="2">
    <location>
        <begin position="122"/>
        <end position="131"/>
    </location>
</feature>
<feature type="compositionally biased region" description="Polar residues" evidence="2">
    <location>
        <begin position="518"/>
        <end position="535"/>
    </location>
</feature>
<reference evidence="5" key="1">
    <citation type="submission" date="2025-08" db="UniProtKB">
        <authorList>
            <consortium name="RefSeq"/>
        </authorList>
    </citation>
    <scope>IDENTIFICATION</scope>
    <source>
        <tissue evidence="5">Whole larvae</tissue>
    </source>
</reference>
<evidence type="ECO:0000313" key="4">
    <source>
        <dbReference type="Proteomes" id="UP001652740"/>
    </source>
</evidence>
<accession>A0A6J1WN52</accession>
<feature type="domain" description="DUF4485" evidence="3">
    <location>
        <begin position="9"/>
        <end position="88"/>
    </location>
</feature>
<sequence length="603" mass="69933">MDENDCSSLDIEFKRYLQILRPYLSQLRDQYVIDVCNAWIQRLSNCNEKEKSHRNKYIFALCYQLARGELEEPFFKYPVNNSPLPQLPDETYSDDSSSEIEYVDINGDKDNAKTLFNNEKTLMSDTENPSQDNDIKDLDKNKDKDVGNKLVDKKCNIPIQNQTILCYSCPESLKKHTYFNFPEDDYEYRTQNLIKKLREIKTENMLLHNELIALKKESKMKSDFKESDDNITRIDNATSAYFHINESNSTLMSIKLKLQEVQDSRKNLIQSIEILQEKLDNYDDMKNHEIEDIETRHKLEIIAVKSAIKEEITETYKKKFEELRYEYETKIEDVENKIISEKLNISFDKDNIIAEKDSLIRKKDAEINQLQYLTEEQKKQLENILNKCSENSKDLSTENLKFKMEELEKRLSKAEKSKTKCIKLYEAKLAQLQKEKHMTESSLQLQLAAQRAQTINEISDENQSDLITALNKLEVKYKNIVANVQATTIQRRLHDQAALDSLIKKSCGIQSENMCGNYTPGTNHTQSSGRPSQNQGRDENQSYDSEISSLMRGNRVGNVVVGNKSFGEDSIIAGYCLDGERMGQLFERVCIPQRDIGDGSLKK</sequence>
<dbReference type="InterPro" id="IPR027831">
    <property type="entry name" value="DUF4485"/>
</dbReference>
<protein>
    <submittedName>
        <fullName evidence="5">Golgin subfamily A member 4-like</fullName>
    </submittedName>
</protein>
<keyword evidence="4" id="KW-1185">Reference proteome</keyword>
<feature type="region of interest" description="Disordered" evidence="2">
    <location>
        <begin position="122"/>
        <end position="142"/>
    </location>
</feature>
<evidence type="ECO:0000256" key="2">
    <source>
        <dbReference type="SAM" id="MobiDB-lite"/>
    </source>
</evidence>
<proteinExistence type="predicted"/>
<dbReference type="InParanoid" id="A0A6J1WN52"/>
<feature type="coiled-coil region" evidence="1">
    <location>
        <begin position="367"/>
        <end position="442"/>
    </location>
</feature>
<dbReference type="Proteomes" id="UP001652740">
    <property type="component" value="Unplaced"/>
</dbReference>
<dbReference type="AlphaFoldDB" id="A0A6J1WN52"/>
<dbReference type="Pfam" id="PF14846">
    <property type="entry name" value="DUF4485"/>
    <property type="match status" value="1"/>
</dbReference>
<organism evidence="4 5">
    <name type="scientific">Galleria mellonella</name>
    <name type="common">Greater wax moth</name>
    <dbReference type="NCBI Taxonomy" id="7137"/>
    <lineage>
        <taxon>Eukaryota</taxon>
        <taxon>Metazoa</taxon>
        <taxon>Ecdysozoa</taxon>
        <taxon>Arthropoda</taxon>
        <taxon>Hexapoda</taxon>
        <taxon>Insecta</taxon>
        <taxon>Pterygota</taxon>
        <taxon>Neoptera</taxon>
        <taxon>Endopterygota</taxon>
        <taxon>Lepidoptera</taxon>
        <taxon>Glossata</taxon>
        <taxon>Ditrysia</taxon>
        <taxon>Pyraloidea</taxon>
        <taxon>Pyralidae</taxon>
        <taxon>Galleriinae</taxon>
        <taxon>Galleria</taxon>
    </lineage>
</organism>
<keyword evidence="1" id="KW-0175">Coiled coil</keyword>